<name>A0A3N0E1A9_SINP1</name>
<dbReference type="EMBL" id="RJTM01000123">
    <property type="protein sequence ID" value="RNL81638.1"/>
    <property type="molecule type" value="Genomic_DNA"/>
</dbReference>
<comment type="caution">
    <text evidence="1">The sequence shown here is derived from an EMBL/GenBank/DDBJ whole genome shotgun (WGS) entry which is preliminary data.</text>
</comment>
<protein>
    <submittedName>
        <fullName evidence="1">Uncharacterized protein</fullName>
    </submittedName>
</protein>
<proteinExistence type="predicted"/>
<dbReference type="AlphaFoldDB" id="A0A3N0E1A9"/>
<dbReference type="Proteomes" id="UP000267469">
    <property type="component" value="Unassembled WGS sequence"/>
</dbReference>
<reference evidence="1 2" key="1">
    <citation type="submission" date="2018-10" db="EMBL/GenBank/DDBJ databases">
        <title>Sinomicrobium pectinilyticum sp. nov., a pectinase-producing bacterium isolated from alkaline and saline soil, and emended description of the genus Sinomicrobium.</title>
        <authorList>
            <person name="Cheng B."/>
            <person name="Li C."/>
            <person name="Lai Q."/>
            <person name="Du M."/>
            <person name="Shao Z."/>
            <person name="Xu P."/>
            <person name="Yang C."/>
        </authorList>
    </citation>
    <scope>NUCLEOTIDE SEQUENCE [LARGE SCALE GENOMIC DNA]</scope>
    <source>
        <strain evidence="1 2">5DNS001</strain>
    </source>
</reference>
<gene>
    <name evidence="1" type="ORF">ED312_18695</name>
</gene>
<accession>A0A3N0E1A9</accession>
<evidence type="ECO:0000313" key="1">
    <source>
        <dbReference type="EMBL" id="RNL81638.1"/>
    </source>
</evidence>
<organism evidence="1 2">
    <name type="scientific">Sinomicrobium pectinilyticum</name>
    <dbReference type="NCBI Taxonomy" id="1084421"/>
    <lineage>
        <taxon>Bacteria</taxon>
        <taxon>Pseudomonadati</taxon>
        <taxon>Bacteroidota</taxon>
        <taxon>Flavobacteriia</taxon>
        <taxon>Flavobacteriales</taxon>
        <taxon>Flavobacteriaceae</taxon>
        <taxon>Sinomicrobium</taxon>
    </lineage>
</organism>
<evidence type="ECO:0000313" key="2">
    <source>
        <dbReference type="Proteomes" id="UP000267469"/>
    </source>
</evidence>
<sequence>MVLLHNSQKISGIKVGNTFVQPEDALLKLSIFYQLFYREIVWYMPKFNSAGFSSPESLPGRQRRAFGILTLTLKGD</sequence>
<keyword evidence="2" id="KW-1185">Reference proteome</keyword>